<accession>A0ABT4VVY6</accession>
<comment type="caution">
    <text evidence="1">The sequence shown here is derived from an EMBL/GenBank/DDBJ whole genome shotgun (WGS) entry which is preliminary data.</text>
</comment>
<protein>
    <recommendedName>
        <fullName evidence="3">Flagellar protein FlbD</fullName>
    </recommendedName>
</protein>
<reference evidence="1" key="1">
    <citation type="submission" date="2022-11" db="EMBL/GenBank/DDBJ databases">
        <title>Hoeflea poritis sp. nov., isolated from scleractinian coral Porites lutea.</title>
        <authorList>
            <person name="Zhang G."/>
            <person name="Wei Q."/>
            <person name="Cai L."/>
        </authorList>
    </citation>
    <scope>NUCLEOTIDE SEQUENCE</scope>
    <source>
        <strain evidence="1">E7-10</strain>
    </source>
</reference>
<dbReference type="Proteomes" id="UP001148313">
    <property type="component" value="Unassembled WGS sequence"/>
</dbReference>
<evidence type="ECO:0000313" key="1">
    <source>
        <dbReference type="EMBL" id="MDA4848866.1"/>
    </source>
</evidence>
<organism evidence="1 2">
    <name type="scientific">Hoeflea poritis</name>
    <dbReference type="NCBI Taxonomy" id="2993659"/>
    <lineage>
        <taxon>Bacteria</taxon>
        <taxon>Pseudomonadati</taxon>
        <taxon>Pseudomonadota</taxon>
        <taxon>Alphaproteobacteria</taxon>
        <taxon>Hyphomicrobiales</taxon>
        <taxon>Rhizobiaceae</taxon>
        <taxon>Hoeflea</taxon>
    </lineage>
</organism>
<name>A0ABT4VVY6_9HYPH</name>
<evidence type="ECO:0008006" key="3">
    <source>
        <dbReference type="Google" id="ProtNLM"/>
    </source>
</evidence>
<evidence type="ECO:0000313" key="2">
    <source>
        <dbReference type="Proteomes" id="UP001148313"/>
    </source>
</evidence>
<dbReference type="RefSeq" id="WP_271092749.1">
    <property type="nucleotide sequence ID" value="NZ_JAPJZH010000038.1"/>
</dbReference>
<sequence>MPVYLELQKTTSERSVFINVNHLVMVSYGSSKDTTTIEFVGQRTLEVRGSVEDIMSKLNNFSGEGAAV</sequence>
<gene>
    <name evidence="1" type="ORF">OOZ53_26180</name>
</gene>
<proteinExistence type="predicted"/>
<keyword evidence="2" id="KW-1185">Reference proteome</keyword>
<dbReference type="EMBL" id="JAPJZH010000038">
    <property type="protein sequence ID" value="MDA4848866.1"/>
    <property type="molecule type" value="Genomic_DNA"/>
</dbReference>